<evidence type="ECO:0000256" key="3">
    <source>
        <dbReference type="ARBA" id="ARBA00023027"/>
    </source>
</evidence>
<reference evidence="7 8" key="1">
    <citation type="submission" date="2017-10" db="EMBL/GenBank/DDBJ databases">
        <title>Comparative genomics in systemic dimorphic fungi from Ajellomycetaceae.</title>
        <authorList>
            <person name="Munoz J.F."/>
            <person name="Mcewen J.G."/>
            <person name="Clay O.K."/>
            <person name="Cuomo C.A."/>
        </authorList>
    </citation>
    <scope>NUCLEOTIDE SEQUENCE [LARGE SCALE GENOMIC DNA]</scope>
    <source>
        <strain evidence="7 8">UAMH5409</strain>
    </source>
</reference>
<gene>
    <name evidence="7" type="ORF">AJ79_09010</name>
</gene>
<protein>
    <recommendedName>
        <fullName evidence="9">Glycerate-and formate-dehydrogenase</fullName>
    </recommendedName>
</protein>
<dbReference type="GO" id="GO:0030267">
    <property type="term" value="F:glyoxylate reductase (NADPH) activity"/>
    <property type="evidence" value="ECO:0007669"/>
    <property type="project" value="TreeGrafter"/>
</dbReference>
<feature type="domain" description="D-isomer specific 2-hydroxyacid dehydrogenase NAD-binding" evidence="6">
    <location>
        <begin position="129"/>
        <end position="304"/>
    </location>
</feature>
<dbReference type="FunFam" id="3.40.50.720:FF:000203">
    <property type="entry name" value="D-3-phosphoglycerate dehydrogenase (SerA)"/>
    <property type="match status" value="1"/>
</dbReference>
<dbReference type="InterPro" id="IPR006140">
    <property type="entry name" value="D-isomer_DH_NAD-bd"/>
</dbReference>
<comment type="similarity">
    <text evidence="1 4">Belongs to the D-isomer specific 2-hydroxyacid dehydrogenase family.</text>
</comment>
<dbReference type="InterPro" id="IPR006139">
    <property type="entry name" value="D-isomer_2_OHA_DH_cat_dom"/>
</dbReference>
<evidence type="ECO:0008006" key="9">
    <source>
        <dbReference type="Google" id="ProtNLM"/>
    </source>
</evidence>
<feature type="domain" description="D-isomer specific 2-hydroxyacid dehydrogenase catalytic" evidence="5">
    <location>
        <begin position="52"/>
        <end position="336"/>
    </location>
</feature>
<dbReference type="Gene3D" id="3.40.50.720">
    <property type="entry name" value="NAD(P)-binding Rossmann-like Domain"/>
    <property type="match status" value="2"/>
</dbReference>
<dbReference type="STRING" id="1447875.A0A2B7WN89"/>
<keyword evidence="3" id="KW-0520">NAD</keyword>
<dbReference type="SUPFAM" id="SSF51735">
    <property type="entry name" value="NAD(P)-binding Rossmann-fold domains"/>
    <property type="match status" value="1"/>
</dbReference>
<dbReference type="GO" id="GO:0016618">
    <property type="term" value="F:hydroxypyruvate reductase [NAD(P)H] activity"/>
    <property type="evidence" value="ECO:0007669"/>
    <property type="project" value="TreeGrafter"/>
</dbReference>
<dbReference type="PROSITE" id="PS00671">
    <property type="entry name" value="D_2_HYDROXYACID_DH_3"/>
    <property type="match status" value="1"/>
</dbReference>
<comment type="caution">
    <text evidence="7">The sequence shown here is derived from an EMBL/GenBank/DDBJ whole genome shotgun (WGS) entry which is preliminary data.</text>
</comment>
<keyword evidence="2 4" id="KW-0560">Oxidoreductase</keyword>
<dbReference type="InterPro" id="IPR050223">
    <property type="entry name" value="D-isomer_2-hydroxyacid_DH"/>
</dbReference>
<dbReference type="Pfam" id="PF00389">
    <property type="entry name" value="2-Hacid_dh"/>
    <property type="match status" value="1"/>
</dbReference>
<accession>A0A2B7WN89</accession>
<dbReference type="SUPFAM" id="SSF52283">
    <property type="entry name" value="Formate/glycerate dehydrogenase catalytic domain-like"/>
    <property type="match status" value="1"/>
</dbReference>
<evidence type="ECO:0000256" key="1">
    <source>
        <dbReference type="ARBA" id="ARBA00005854"/>
    </source>
</evidence>
<keyword evidence="8" id="KW-1185">Reference proteome</keyword>
<dbReference type="EMBL" id="PDNB01000234">
    <property type="protein sequence ID" value="PGG98018.1"/>
    <property type="molecule type" value="Genomic_DNA"/>
</dbReference>
<evidence type="ECO:0000256" key="2">
    <source>
        <dbReference type="ARBA" id="ARBA00023002"/>
    </source>
</evidence>
<dbReference type="Proteomes" id="UP000223968">
    <property type="component" value="Unassembled WGS sequence"/>
</dbReference>
<evidence type="ECO:0000313" key="7">
    <source>
        <dbReference type="EMBL" id="PGG98018.1"/>
    </source>
</evidence>
<dbReference type="OrthoDB" id="9991913at2759"/>
<dbReference type="InterPro" id="IPR036291">
    <property type="entry name" value="NAD(P)-bd_dom_sf"/>
</dbReference>
<dbReference type="InterPro" id="IPR029752">
    <property type="entry name" value="D-isomer_DH_CS1"/>
</dbReference>
<sequence length="344" mass="37397">MSAPATGAKPKVLALSYPAYTDEGYLADFKSKYDLHVLTSPSRAGAIPEIAQLVARHGPFDAVLVRMGTLPFEPFDEGLFGALVPHCKIIASASAGYNEFDVDWMTRNKIWFCNTRNAVSEATADMSMFLILAVLKNAMVAERAARVGRWKEGLVPTKDPRGLVLGIVGMGGIGKHLARKALAFNLKIKYYNRTQLPADVEAQYSATYCSTLDELLSTCDIISINCPLNDATTGLIGRKQFAKMKDGVYFVNTARGLIVDDDALVEALESGKVKMAGLDVFPNEPEIHPYYTTSDKVIIQPHLGGLTDGAFNLSERECFENIKACLSTGTPVAPVNHVDRSQAD</sequence>
<dbReference type="PANTHER" id="PTHR10996:SF269">
    <property type="entry name" value="HYPOTHETICAL D-ISOMER SPECIFIC 2-HYDROXYACID DEHYDROGENASE (EUROFUNG)"/>
    <property type="match status" value="1"/>
</dbReference>
<dbReference type="PANTHER" id="PTHR10996">
    <property type="entry name" value="2-HYDROXYACID DEHYDROGENASE-RELATED"/>
    <property type="match status" value="1"/>
</dbReference>
<evidence type="ECO:0000259" key="5">
    <source>
        <dbReference type="Pfam" id="PF00389"/>
    </source>
</evidence>
<dbReference type="InterPro" id="IPR029753">
    <property type="entry name" value="D-isomer_DH_CS"/>
</dbReference>
<dbReference type="PROSITE" id="PS00065">
    <property type="entry name" value="D_2_HYDROXYACID_DH_1"/>
    <property type="match status" value="1"/>
</dbReference>
<dbReference type="AlphaFoldDB" id="A0A2B7WN89"/>
<evidence type="ECO:0000259" key="6">
    <source>
        <dbReference type="Pfam" id="PF02826"/>
    </source>
</evidence>
<dbReference type="PROSITE" id="PS00670">
    <property type="entry name" value="D_2_HYDROXYACID_DH_2"/>
    <property type="match status" value="1"/>
</dbReference>
<name>A0A2B7WN89_9EURO</name>
<dbReference type="GO" id="GO:0005829">
    <property type="term" value="C:cytosol"/>
    <property type="evidence" value="ECO:0007669"/>
    <property type="project" value="TreeGrafter"/>
</dbReference>
<organism evidence="7 8">
    <name type="scientific">Helicocarpus griseus UAMH5409</name>
    <dbReference type="NCBI Taxonomy" id="1447875"/>
    <lineage>
        <taxon>Eukaryota</taxon>
        <taxon>Fungi</taxon>
        <taxon>Dikarya</taxon>
        <taxon>Ascomycota</taxon>
        <taxon>Pezizomycotina</taxon>
        <taxon>Eurotiomycetes</taxon>
        <taxon>Eurotiomycetidae</taxon>
        <taxon>Onygenales</taxon>
        <taxon>Ajellomycetaceae</taxon>
        <taxon>Helicocarpus</taxon>
    </lineage>
</organism>
<proteinExistence type="inferred from homology"/>
<dbReference type="Pfam" id="PF02826">
    <property type="entry name" value="2-Hacid_dh_C"/>
    <property type="match status" value="1"/>
</dbReference>
<dbReference type="GO" id="GO:0051287">
    <property type="term" value="F:NAD binding"/>
    <property type="evidence" value="ECO:0007669"/>
    <property type="project" value="InterPro"/>
</dbReference>
<dbReference type="CDD" id="cd12168">
    <property type="entry name" value="Mand_dh_like"/>
    <property type="match status" value="1"/>
</dbReference>
<evidence type="ECO:0000256" key="4">
    <source>
        <dbReference type="RuleBase" id="RU003719"/>
    </source>
</evidence>
<evidence type="ECO:0000313" key="8">
    <source>
        <dbReference type="Proteomes" id="UP000223968"/>
    </source>
</evidence>